<protein>
    <submittedName>
        <fullName evidence="1">Uncharacterized protein</fullName>
    </submittedName>
</protein>
<proteinExistence type="predicted"/>
<reference evidence="1" key="2">
    <citation type="journal article" date="2015" name="Data Brief">
        <title>Shoot transcriptome of the giant reed, Arundo donax.</title>
        <authorList>
            <person name="Barrero R.A."/>
            <person name="Guerrero F.D."/>
            <person name="Moolhuijzen P."/>
            <person name="Goolsby J.A."/>
            <person name="Tidwell J."/>
            <person name="Bellgard S.E."/>
            <person name="Bellgard M.I."/>
        </authorList>
    </citation>
    <scope>NUCLEOTIDE SEQUENCE</scope>
    <source>
        <tissue evidence="1">Shoot tissue taken approximately 20 cm above the soil surface</tissue>
    </source>
</reference>
<accession>A0A0A9AL74</accession>
<organism evidence="1">
    <name type="scientific">Arundo donax</name>
    <name type="common">Giant reed</name>
    <name type="synonym">Donax arundinaceus</name>
    <dbReference type="NCBI Taxonomy" id="35708"/>
    <lineage>
        <taxon>Eukaryota</taxon>
        <taxon>Viridiplantae</taxon>
        <taxon>Streptophyta</taxon>
        <taxon>Embryophyta</taxon>
        <taxon>Tracheophyta</taxon>
        <taxon>Spermatophyta</taxon>
        <taxon>Magnoliopsida</taxon>
        <taxon>Liliopsida</taxon>
        <taxon>Poales</taxon>
        <taxon>Poaceae</taxon>
        <taxon>PACMAD clade</taxon>
        <taxon>Arundinoideae</taxon>
        <taxon>Arundineae</taxon>
        <taxon>Arundo</taxon>
    </lineage>
</organism>
<dbReference type="EMBL" id="GBRH01248225">
    <property type="protein sequence ID" value="JAD49670.1"/>
    <property type="molecule type" value="Transcribed_RNA"/>
</dbReference>
<dbReference type="AlphaFoldDB" id="A0A0A9AL74"/>
<evidence type="ECO:0000313" key="1">
    <source>
        <dbReference type="EMBL" id="JAD49670.1"/>
    </source>
</evidence>
<reference evidence="1" key="1">
    <citation type="submission" date="2014-09" db="EMBL/GenBank/DDBJ databases">
        <authorList>
            <person name="Magalhaes I.L.F."/>
            <person name="Oliveira U."/>
            <person name="Santos F.R."/>
            <person name="Vidigal T.H.D.A."/>
            <person name="Brescovit A.D."/>
            <person name="Santos A.J."/>
        </authorList>
    </citation>
    <scope>NUCLEOTIDE SEQUENCE</scope>
    <source>
        <tissue evidence="1">Shoot tissue taken approximately 20 cm above the soil surface</tissue>
    </source>
</reference>
<sequence length="24" mass="2659">MAHVDCFHGEIEAGWIGLTCQQRG</sequence>
<name>A0A0A9AL74_ARUDO</name>